<dbReference type="PANTHER" id="PTHR33221:SF5">
    <property type="entry name" value="HTH-TYPE TRANSCRIPTIONAL REGULATOR ISCR"/>
    <property type="match status" value="1"/>
</dbReference>
<evidence type="ECO:0000256" key="1">
    <source>
        <dbReference type="ARBA" id="ARBA00023125"/>
    </source>
</evidence>
<organism evidence="2 3">
    <name type="scientific">candidate division WWE3 bacterium CG08_land_8_20_14_0_20_43_13</name>
    <dbReference type="NCBI Taxonomy" id="1975087"/>
    <lineage>
        <taxon>Bacteria</taxon>
        <taxon>Katanobacteria</taxon>
    </lineage>
</organism>
<proteinExistence type="predicted"/>
<dbReference type="GO" id="GO:0005829">
    <property type="term" value="C:cytosol"/>
    <property type="evidence" value="ECO:0007669"/>
    <property type="project" value="TreeGrafter"/>
</dbReference>
<dbReference type="AlphaFoldDB" id="A0A2H0X7F5"/>
<dbReference type="InterPro" id="IPR036390">
    <property type="entry name" value="WH_DNA-bd_sf"/>
</dbReference>
<evidence type="ECO:0000313" key="3">
    <source>
        <dbReference type="Proteomes" id="UP000231414"/>
    </source>
</evidence>
<comment type="caution">
    <text evidence="2">The sequence shown here is derived from an EMBL/GenBank/DDBJ whole genome shotgun (WGS) entry which is preliminary data.</text>
</comment>
<reference evidence="3" key="1">
    <citation type="submission" date="2017-09" db="EMBL/GenBank/DDBJ databases">
        <title>Depth-based differentiation of microbial function through sediment-hosted aquifers and enrichment of novel symbionts in the deep terrestrial subsurface.</title>
        <authorList>
            <person name="Probst A.J."/>
            <person name="Ladd B."/>
            <person name="Jarett J.K."/>
            <person name="Geller-Mcgrath D.E."/>
            <person name="Sieber C.M.K."/>
            <person name="Emerson J.B."/>
            <person name="Anantharaman K."/>
            <person name="Thomas B.C."/>
            <person name="Malmstrom R."/>
            <person name="Stieglmeier M."/>
            <person name="Klingl A."/>
            <person name="Woyke T."/>
            <person name="Ryan C.M."/>
            <person name="Banfield J.F."/>
        </authorList>
    </citation>
    <scope>NUCLEOTIDE SEQUENCE [LARGE SCALE GENOMIC DNA]</scope>
</reference>
<dbReference type="SUPFAM" id="SSF46785">
    <property type="entry name" value="Winged helix' DNA-binding domain"/>
    <property type="match status" value="1"/>
</dbReference>
<gene>
    <name evidence="2" type="ORF">COT52_01610</name>
</gene>
<accession>A0A2H0X7F5</accession>
<dbReference type="GO" id="GO:0003700">
    <property type="term" value="F:DNA-binding transcription factor activity"/>
    <property type="evidence" value="ECO:0007669"/>
    <property type="project" value="TreeGrafter"/>
</dbReference>
<dbReference type="Gene3D" id="1.10.10.10">
    <property type="entry name" value="Winged helix-like DNA-binding domain superfamily/Winged helix DNA-binding domain"/>
    <property type="match status" value="1"/>
</dbReference>
<protein>
    <submittedName>
        <fullName evidence="2">Rrf2 family transcriptional regulator</fullName>
    </submittedName>
</protein>
<dbReference type="Proteomes" id="UP000231414">
    <property type="component" value="Unassembled WGS sequence"/>
</dbReference>
<evidence type="ECO:0000313" key="2">
    <source>
        <dbReference type="EMBL" id="PIS20860.1"/>
    </source>
</evidence>
<dbReference type="Pfam" id="PF02082">
    <property type="entry name" value="Rrf2"/>
    <property type="match status" value="1"/>
</dbReference>
<dbReference type="PROSITE" id="PS51197">
    <property type="entry name" value="HTH_RRF2_2"/>
    <property type="match status" value="1"/>
</dbReference>
<dbReference type="NCBIfam" id="TIGR00738">
    <property type="entry name" value="rrf2_super"/>
    <property type="match status" value="1"/>
</dbReference>
<keyword evidence="1" id="KW-0238">DNA-binding</keyword>
<dbReference type="PANTHER" id="PTHR33221">
    <property type="entry name" value="WINGED HELIX-TURN-HELIX TRANSCRIPTIONAL REGULATOR, RRF2 FAMILY"/>
    <property type="match status" value="1"/>
</dbReference>
<name>A0A2H0X7F5_UNCKA</name>
<dbReference type="InterPro" id="IPR036388">
    <property type="entry name" value="WH-like_DNA-bd_sf"/>
</dbReference>
<dbReference type="GO" id="GO:0003677">
    <property type="term" value="F:DNA binding"/>
    <property type="evidence" value="ECO:0007669"/>
    <property type="project" value="UniProtKB-KW"/>
</dbReference>
<dbReference type="InterPro" id="IPR000944">
    <property type="entry name" value="Tscrpt_reg_Rrf2"/>
</dbReference>
<dbReference type="EMBL" id="PEYW01000024">
    <property type="protein sequence ID" value="PIS20860.1"/>
    <property type="molecule type" value="Genomic_DNA"/>
</dbReference>
<sequence>MNFSTKSEYGLRALTILARQYGKGPYSLADIAKTEEVSLPYLERLFAKLRSADIVESTRGAQGGYQLSRSPELINIYEVVRTLDGYLVPAVCVFETGPVIGQCKRVQNCRLRGVWRKVQDRLEKTLREITLMDLVEKKPVAKKKILPKAKR</sequence>